<dbReference type="AlphaFoldDB" id="A0A8T2S8X2"/>
<keyword evidence="1" id="KW-0472">Membrane</keyword>
<accession>A0A8T2S8X2</accession>
<protein>
    <submittedName>
        <fullName evidence="2">Uncharacterized protein</fullName>
    </submittedName>
</protein>
<evidence type="ECO:0000256" key="1">
    <source>
        <dbReference type="SAM" id="Phobius"/>
    </source>
</evidence>
<comment type="caution">
    <text evidence="2">The sequence shown here is derived from an EMBL/GenBank/DDBJ whole genome shotgun (WGS) entry which is preliminary data.</text>
</comment>
<keyword evidence="3" id="KW-1185">Reference proteome</keyword>
<keyword evidence="1" id="KW-0812">Transmembrane</keyword>
<feature type="transmembrane region" description="Helical" evidence="1">
    <location>
        <begin position="199"/>
        <end position="218"/>
    </location>
</feature>
<organism evidence="2 3">
    <name type="scientific">Ceratopteris richardii</name>
    <name type="common">Triangle waterfern</name>
    <dbReference type="NCBI Taxonomy" id="49495"/>
    <lineage>
        <taxon>Eukaryota</taxon>
        <taxon>Viridiplantae</taxon>
        <taxon>Streptophyta</taxon>
        <taxon>Embryophyta</taxon>
        <taxon>Tracheophyta</taxon>
        <taxon>Polypodiopsida</taxon>
        <taxon>Polypodiidae</taxon>
        <taxon>Polypodiales</taxon>
        <taxon>Pteridineae</taxon>
        <taxon>Pteridaceae</taxon>
        <taxon>Parkerioideae</taxon>
        <taxon>Ceratopteris</taxon>
    </lineage>
</organism>
<name>A0A8T2S8X2_CERRI</name>
<reference evidence="2" key="1">
    <citation type="submission" date="2021-08" db="EMBL/GenBank/DDBJ databases">
        <title>WGS assembly of Ceratopteris richardii.</title>
        <authorList>
            <person name="Marchant D.B."/>
            <person name="Chen G."/>
            <person name="Jenkins J."/>
            <person name="Shu S."/>
            <person name="Leebens-Mack J."/>
            <person name="Grimwood J."/>
            <person name="Schmutz J."/>
            <person name="Soltis P."/>
            <person name="Soltis D."/>
            <person name="Chen Z.-H."/>
        </authorList>
    </citation>
    <scope>NUCLEOTIDE SEQUENCE</scope>
    <source>
        <strain evidence="2">Whitten #5841</strain>
        <tissue evidence="2">Leaf</tissue>
    </source>
</reference>
<feature type="transmembrane region" description="Helical" evidence="1">
    <location>
        <begin position="156"/>
        <end position="179"/>
    </location>
</feature>
<proteinExistence type="predicted"/>
<evidence type="ECO:0000313" key="3">
    <source>
        <dbReference type="Proteomes" id="UP000825935"/>
    </source>
</evidence>
<keyword evidence="1" id="KW-1133">Transmembrane helix</keyword>
<feature type="transmembrane region" description="Helical" evidence="1">
    <location>
        <begin position="76"/>
        <end position="97"/>
    </location>
</feature>
<dbReference type="Proteomes" id="UP000825935">
    <property type="component" value="Chromosome 21"/>
</dbReference>
<sequence length="588" mass="66376">MASLPSAERTVISMNVEELHPNMGLPMASMNIPSKNEEIVMCGHSRKSEHQAKESFEEEASRVKLQALWSATMNKYLNFLCVALLTWATVVVLGGFVGDLSAWDFYLVTVMAFAQILQLFILRVNTRLLPYIIFTNKTVSKQRFDFDWQHVLAKLLYIYVQVAITCICTGFLCATVLRVSKIRSHPLPHGTRNLAHSLWIFYTLAFILSIVGILSALFRVSYESIRHRNLDGYYDMILREAARHGLVEASKVQLADCAFAKICESLKAGVHPLVVQRNNRQLIHYLYSQRGGICMACEILKSGDLWMRAAAACLPGFWVGEQTIKMQNELFWGLREVMYGGDVDAEFAISSVQYLAGSWSDKISDLDQKHPFLADDPMAGTNIVDTLVEIILRKIRPTLSFQIKALAACCRHPLVLQHFYQNHVRELSTAIDTSERTSRSNIGRRLEVLVVSEEQRRLERKDCAVNNQSNSLLHKSKLERLCMKLCDIISPSKNIVSIGTKIHAMELLLSLLLYGNNSVQNDALQVLVTIAESMVGAIGQNISPIDLESIKSMERVRCLLSLEQVQEWHKMEVLVPESSDTKALLKSR</sequence>
<gene>
    <name evidence="2" type="ORF">KP509_21G035100</name>
</gene>
<dbReference type="EMBL" id="CM035426">
    <property type="protein sequence ID" value="KAH7315115.1"/>
    <property type="molecule type" value="Genomic_DNA"/>
</dbReference>
<evidence type="ECO:0000313" key="2">
    <source>
        <dbReference type="EMBL" id="KAH7315115.1"/>
    </source>
</evidence>